<dbReference type="Proteomes" id="UP000623419">
    <property type="component" value="Unassembled WGS sequence"/>
</dbReference>
<evidence type="ECO:0000313" key="4">
    <source>
        <dbReference type="Proteomes" id="UP000623419"/>
    </source>
</evidence>
<dbReference type="EMBL" id="BMKC01000002">
    <property type="protein sequence ID" value="GGA80137.1"/>
    <property type="molecule type" value="Genomic_DNA"/>
</dbReference>
<keyword evidence="4" id="KW-1185">Reference proteome</keyword>
<feature type="chain" id="PRO_5046219617" description="Carboxypeptidase regulatory-like domain-containing protein" evidence="2">
    <location>
        <begin position="18"/>
        <end position="248"/>
    </location>
</feature>
<sequence length="248" mass="26565">MIATVAFALGLSGAAAAGANLPPADAGVAMVEVLPAGAKPGGRGYPELAEAWWRWAFRKPDGMRPSQDPNGAHCHDGQPGDVWFLAGTSGTGPVERTCRVPEGRPLFLPVIAALEYSVPGRRRDCAALRTAAEAVADRMVVHRVELDGQPLEPVRSAPRDCFDAFADAQYDGLRPGIYAPAFTDGMWLLLPPLTPGRHRLVVDARQATDVAVRSRFDQQFTYLLEVGEAPPQESSEPSPDQGPDVFTL</sequence>
<keyword evidence="2" id="KW-0732">Signal</keyword>
<gene>
    <name evidence="3" type="ORF">GCM10011521_17980</name>
</gene>
<proteinExistence type="predicted"/>
<dbReference type="RefSeq" id="WP_188663373.1">
    <property type="nucleotide sequence ID" value="NZ_BMKC01000002.1"/>
</dbReference>
<evidence type="ECO:0000256" key="1">
    <source>
        <dbReference type="SAM" id="MobiDB-lite"/>
    </source>
</evidence>
<accession>A0ABQ1HJ17</accession>
<evidence type="ECO:0000256" key="2">
    <source>
        <dbReference type="SAM" id="SignalP"/>
    </source>
</evidence>
<protein>
    <recommendedName>
        <fullName evidence="5">Carboxypeptidase regulatory-like domain-containing protein</fullName>
    </recommendedName>
</protein>
<feature type="signal peptide" evidence="2">
    <location>
        <begin position="1"/>
        <end position="17"/>
    </location>
</feature>
<organism evidence="3 4">
    <name type="scientific">Arenimonas soli</name>
    <dbReference type="NCBI Taxonomy" id="2269504"/>
    <lineage>
        <taxon>Bacteria</taxon>
        <taxon>Pseudomonadati</taxon>
        <taxon>Pseudomonadota</taxon>
        <taxon>Gammaproteobacteria</taxon>
        <taxon>Lysobacterales</taxon>
        <taxon>Lysobacteraceae</taxon>
        <taxon>Arenimonas</taxon>
    </lineage>
</organism>
<feature type="region of interest" description="Disordered" evidence="1">
    <location>
        <begin position="228"/>
        <end position="248"/>
    </location>
</feature>
<evidence type="ECO:0008006" key="5">
    <source>
        <dbReference type="Google" id="ProtNLM"/>
    </source>
</evidence>
<comment type="caution">
    <text evidence="3">The sequence shown here is derived from an EMBL/GenBank/DDBJ whole genome shotgun (WGS) entry which is preliminary data.</text>
</comment>
<reference evidence="4" key="1">
    <citation type="journal article" date="2019" name="Int. J. Syst. Evol. Microbiol.">
        <title>The Global Catalogue of Microorganisms (GCM) 10K type strain sequencing project: providing services to taxonomists for standard genome sequencing and annotation.</title>
        <authorList>
            <consortium name="The Broad Institute Genomics Platform"/>
            <consortium name="The Broad Institute Genome Sequencing Center for Infectious Disease"/>
            <person name="Wu L."/>
            <person name="Ma J."/>
        </authorList>
    </citation>
    <scope>NUCLEOTIDE SEQUENCE [LARGE SCALE GENOMIC DNA]</scope>
    <source>
        <strain evidence="4">CGMCC 1.15905</strain>
    </source>
</reference>
<evidence type="ECO:0000313" key="3">
    <source>
        <dbReference type="EMBL" id="GGA80137.1"/>
    </source>
</evidence>
<name>A0ABQ1HJ17_9GAMM</name>